<reference evidence="2 3" key="1">
    <citation type="submission" date="2018-04" db="EMBL/GenBank/DDBJ databases">
        <title>Sphingobacterium sp. M46 Genome.</title>
        <authorList>
            <person name="Cheng J."/>
            <person name="Li Y."/>
        </authorList>
    </citation>
    <scope>NUCLEOTIDE SEQUENCE [LARGE SCALE GENOMIC DNA]</scope>
    <source>
        <strain evidence="2 3">M46</strain>
    </source>
</reference>
<evidence type="ECO:0000256" key="1">
    <source>
        <dbReference type="SAM" id="SignalP"/>
    </source>
</evidence>
<dbReference type="RefSeq" id="WP_108635271.1">
    <property type="nucleotide sequence ID" value="NZ_QCXX01000005.1"/>
</dbReference>
<keyword evidence="1" id="KW-0732">Signal</keyword>
<sequence length="230" mass="24988">MRKKLLCAAIGTLGFMIGTVSAQFSRPVSVGAGAGVAYNLTDLANVEAKFAFYGEADYLINPFISVGLRGEKGTLSGNGYNSDFENRYFAGNLNGKVRLGQFMGHADNYSYYTLQANTLSRILSNVYVGAGAGLVKNRIKRNIDPIYADAITSQGGELADDLGEIHFVVPLNVGVDIPFGRTLYGPQWAINVNYQHTLTTNDNLDGIKNKSNDQYGFVSLGVKYALFNRK</sequence>
<proteinExistence type="predicted"/>
<dbReference type="Proteomes" id="UP000250831">
    <property type="component" value="Unassembled WGS sequence"/>
</dbReference>
<dbReference type="EMBL" id="QCXX01000005">
    <property type="protein sequence ID" value="PUV22936.1"/>
    <property type="molecule type" value="Genomic_DNA"/>
</dbReference>
<comment type="caution">
    <text evidence="2">The sequence shown here is derived from an EMBL/GenBank/DDBJ whole genome shotgun (WGS) entry which is preliminary data.</text>
</comment>
<evidence type="ECO:0000313" key="3">
    <source>
        <dbReference type="Proteomes" id="UP000250831"/>
    </source>
</evidence>
<feature type="chain" id="PRO_5016926484" evidence="1">
    <location>
        <begin position="23"/>
        <end position="230"/>
    </location>
</feature>
<organism evidence="2 3">
    <name type="scientific">Sphingobacterium athyrii</name>
    <dbReference type="NCBI Taxonomy" id="2152717"/>
    <lineage>
        <taxon>Bacteria</taxon>
        <taxon>Pseudomonadati</taxon>
        <taxon>Bacteroidota</taxon>
        <taxon>Sphingobacteriia</taxon>
        <taxon>Sphingobacteriales</taxon>
        <taxon>Sphingobacteriaceae</taxon>
        <taxon>Sphingobacterium</taxon>
    </lineage>
</organism>
<evidence type="ECO:0000313" key="2">
    <source>
        <dbReference type="EMBL" id="PUV22936.1"/>
    </source>
</evidence>
<accession>A0A363NQ55</accession>
<feature type="signal peptide" evidence="1">
    <location>
        <begin position="1"/>
        <end position="22"/>
    </location>
</feature>
<dbReference type="OrthoDB" id="648040at2"/>
<keyword evidence="3" id="KW-1185">Reference proteome</keyword>
<protein>
    <submittedName>
        <fullName evidence="2">Uncharacterized protein</fullName>
    </submittedName>
</protein>
<dbReference type="AlphaFoldDB" id="A0A363NQ55"/>
<name>A0A363NQ55_9SPHI</name>
<gene>
    <name evidence="2" type="ORF">DCO56_18615</name>
</gene>